<evidence type="ECO:0000313" key="3">
    <source>
        <dbReference type="EMBL" id="SDJ48039.1"/>
    </source>
</evidence>
<evidence type="ECO:0000313" key="4">
    <source>
        <dbReference type="Proteomes" id="UP000198882"/>
    </source>
</evidence>
<feature type="transmembrane region" description="Helical" evidence="1">
    <location>
        <begin position="133"/>
        <end position="153"/>
    </location>
</feature>
<evidence type="ECO:0000256" key="1">
    <source>
        <dbReference type="SAM" id="Phobius"/>
    </source>
</evidence>
<sequence>MVLETALGDPVFWMAALAGGAFGAAIGALPAFVFTGFMVIAGEAAAFAGAGDEITGAIGFGPIFGPHIAFAGGAAAAAYAAKQGYPELDDGKDIASALGTHRIDVLAVGAIFGIFGFAATELLNYVGFGTDNIALIVFVSALVHRVVFGYDIIGEVYGNNIFDMSPAERDEENAPGIWLPWQYKWSGVASIGIIGGLIGGFVFLVTESPVLVFGISAASLVFLNCGVDNFPVTHHITLPGSVGAFGALSAGMGEPIVMLFALGFGVFGALMGEVCNRVFYAHGKTHVDPPAFGIAASGLLATLLVAVGVFDASIWPTFGL</sequence>
<evidence type="ECO:0000259" key="2">
    <source>
        <dbReference type="Pfam" id="PF25928"/>
    </source>
</evidence>
<feature type="transmembrane region" description="Helical" evidence="1">
    <location>
        <begin position="210"/>
        <end position="230"/>
    </location>
</feature>
<keyword evidence="4" id="KW-1185">Reference proteome</keyword>
<keyword evidence="1" id="KW-0472">Membrane</keyword>
<feature type="transmembrane region" description="Helical" evidence="1">
    <location>
        <begin position="105"/>
        <end position="127"/>
    </location>
</feature>
<proteinExistence type="predicted"/>
<organism evidence="3 4">
    <name type="scientific">Natronorubrum texcoconense</name>
    <dbReference type="NCBI Taxonomy" id="1095776"/>
    <lineage>
        <taxon>Archaea</taxon>
        <taxon>Methanobacteriati</taxon>
        <taxon>Methanobacteriota</taxon>
        <taxon>Stenosarchaea group</taxon>
        <taxon>Halobacteria</taxon>
        <taxon>Halobacteriales</taxon>
        <taxon>Natrialbaceae</taxon>
        <taxon>Natronorubrum</taxon>
    </lineage>
</organism>
<feature type="transmembrane region" description="Helical" evidence="1">
    <location>
        <begin position="242"/>
        <end position="271"/>
    </location>
</feature>
<feature type="transmembrane region" description="Helical" evidence="1">
    <location>
        <begin position="12"/>
        <end position="34"/>
    </location>
</feature>
<gene>
    <name evidence="3" type="ORF">SAMN04515672_0710</name>
</gene>
<feature type="transmembrane region" description="Helical" evidence="1">
    <location>
        <begin position="291"/>
        <end position="310"/>
    </location>
</feature>
<dbReference type="AlphaFoldDB" id="A0A1G8U2V9"/>
<keyword evidence="1" id="KW-0812">Transmembrane</keyword>
<feature type="domain" description="DUF7973" evidence="2">
    <location>
        <begin position="11"/>
        <end position="316"/>
    </location>
</feature>
<feature type="transmembrane region" description="Helical" evidence="1">
    <location>
        <begin position="185"/>
        <end position="204"/>
    </location>
</feature>
<reference evidence="4" key="1">
    <citation type="submission" date="2016-10" db="EMBL/GenBank/DDBJ databases">
        <authorList>
            <person name="Varghese N."/>
            <person name="Submissions S."/>
        </authorList>
    </citation>
    <scope>NUCLEOTIDE SEQUENCE [LARGE SCALE GENOMIC DNA]</scope>
    <source>
        <strain evidence="4">B4,CECT 8067,JCM 17497</strain>
    </source>
</reference>
<dbReference type="RefSeq" id="WP_090303207.1">
    <property type="nucleotide sequence ID" value="NZ_FNFE01000001.1"/>
</dbReference>
<protein>
    <recommendedName>
        <fullName evidence="2">DUF7973 domain-containing protein</fullName>
    </recommendedName>
</protein>
<dbReference type="InterPro" id="IPR058279">
    <property type="entry name" value="DUF7973"/>
</dbReference>
<keyword evidence="1" id="KW-1133">Transmembrane helix</keyword>
<dbReference type="EMBL" id="FNFE01000001">
    <property type="protein sequence ID" value="SDJ48039.1"/>
    <property type="molecule type" value="Genomic_DNA"/>
</dbReference>
<dbReference type="Proteomes" id="UP000198882">
    <property type="component" value="Unassembled WGS sequence"/>
</dbReference>
<name>A0A1G8U2V9_9EURY</name>
<dbReference type="OrthoDB" id="169477at2157"/>
<dbReference type="STRING" id="1095776.SAMN04515672_0710"/>
<dbReference type="Pfam" id="PF25928">
    <property type="entry name" value="DUF7973"/>
    <property type="match status" value="1"/>
</dbReference>
<accession>A0A1G8U2V9</accession>